<proteinExistence type="predicted"/>
<keyword evidence="2" id="KW-1185">Reference proteome</keyword>
<sequence length="542" mass="61037">MSAISQAISFCPALHSIIANQHGAQRDGPQRRSGFPSWAIQVAICAHFRHASRCRLGLLVLQKSTWKGEEETKVSKSADKSQTNHSRGAADAKDPFERAKAFKNQGNKYFKEGKFDKAIDCCTEAIALCPLQNKNELATFYQNCAAAYENLKNYTAVIADCTRAIDLNFQYVKAFHRRVKAYEVVDELHKCLEELNTFLVYEPRADKPPLRLRLGWAMERLKKMRAARRAQQTRLVKEISDLIETNEFNLAMLRTILHRLQKSTDELTKINGELHAEMSDDEVAADYDSVLEYEDQAAGALGLLRHHILELSNPPTTGTGVRVEPPPIQPTSALPSGKNGPQVNDDRNLRPTAEEDLEDLLQYFRVEVDCRERTAHGSLEGSSRQYLLAGSGRRQTPAASAAVLKNSTTGTCVFCEKRHATSECDSSLDHNEKKRLLTASGSCFRCTTKGHRAQDCRRKTFRAWMRGSNLCCYVRGILDSGSQRTFVSQELWRKLKLEVIDEVDLCIRVFGHQSPSRTARRKIFKIALQSQFDGTLVEIEAI</sequence>
<evidence type="ECO:0000313" key="2">
    <source>
        <dbReference type="Proteomes" id="UP000821865"/>
    </source>
</evidence>
<reference evidence="1" key="1">
    <citation type="submission" date="2020-05" db="EMBL/GenBank/DDBJ databases">
        <title>Large-scale comparative analyses of tick genomes elucidate their genetic diversity and vector capacities.</title>
        <authorList>
            <person name="Jia N."/>
            <person name="Wang J."/>
            <person name="Shi W."/>
            <person name="Du L."/>
            <person name="Sun Y."/>
            <person name="Zhan W."/>
            <person name="Jiang J."/>
            <person name="Wang Q."/>
            <person name="Zhang B."/>
            <person name="Ji P."/>
            <person name="Sakyi L.B."/>
            <person name="Cui X."/>
            <person name="Yuan T."/>
            <person name="Jiang B."/>
            <person name="Yang W."/>
            <person name="Lam T.T.-Y."/>
            <person name="Chang Q."/>
            <person name="Ding S."/>
            <person name="Wang X."/>
            <person name="Zhu J."/>
            <person name="Ruan X."/>
            <person name="Zhao L."/>
            <person name="Wei J."/>
            <person name="Que T."/>
            <person name="Du C."/>
            <person name="Cheng J."/>
            <person name="Dai P."/>
            <person name="Han X."/>
            <person name="Huang E."/>
            <person name="Gao Y."/>
            <person name="Liu J."/>
            <person name="Shao H."/>
            <person name="Ye R."/>
            <person name="Li L."/>
            <person name="Wei W."/>
            <person name="Wang X."/>
            <person name="Wang C."/>
            <person name="Yang T."/>
            <person name="Huo Q."/>
            <person name="Li W."/>
            <person name="Guo W."/>
            <person name="Chen H."/>
            <person name="Zhou L."/>
            <person name="Ni X."/>
            <person name="Tian J."/>
            <person name="Zhou Y."/>
            <person name="Sheng Y."/>
            <person name="Liu T."/>
            <person name="Pan Y."/>
            <person name="Xia L."/>
            <person name="Li J."/>
            <person name="Zhao F."/>
            <person name="Cao W."/>
        </authorList>
    </citation>
    <scope>NUCLEOTIDE SEQUENCE</scope>
    <source>
        <strain evidence="1">Dsil-2018</strain>
    </source>
</reference>
<dbReference type="EMBL" id="CM023475">
    <property type="protein sequence ID" value="KAH7945141.1"/>
    <property type="molecule type" value="Genomic_DNA"/>
</dbReference>
<name>A0ACB8CJY3_DERSI</name>
<gene>
    <name evidence="1" type="ORF">HPB49_007149</name>
</gene>
<protein>
    <submittedName>
        <fullName evidence="1">Uncharacterized protein</fullName>
    </submittedName>
</protein>
<evidence type="ECO:0000313" key="1">
    <source>
        <dbReference type="EMBL" id="KAH7945141.1"/>
    </source>
</evidence>
<comment type="caution">
    <text evidence="1">The sequence shown here is derived from an EMBL/GenBank/DDBJ whole genome shotgun (WGS) entry which is preliminary data.</text>
</comment>
<accession>A0ACB8CJY3</accession>
<dbReference type="Proteomes" id="UP000821865">
    <property type="component" value="Chromosome 6"/>
</dbReference>
<organism evidence="1 2">
    <name type="scientific">Dermacentor silvarum</name>
    <name type="common">Tick</name>
    <dbReference type="NCBI Taxonomy" id="543639"/>
    <lineage>
        <taxon>Eukaryota</taxon>
        <taxon>Metazoa</taxon>
        <taxon>Ecdysozoa</taxon>
        <taxon>Arthropoda</taxon>
        <taxon>Chelicerata</taxon>
        <taxon>Arachnida</taxon>
        <taxon>Acari</taxon>
        <taxon>Parasitiformes</taxon>
        <taxon>Ixodida</taxon>
        <taxon>Ixodoidea</taxon>
        <taxon>Ixodidae</taxon>
        <taxon>Rhipicephalinae</taxon>
        <taxon>Dermacentor</taxon>
    </lineage>
</organism>